<gene>
    <name evidence="4" type="ORF">AABD04_21560</name>
</gene>
<evidence type="ECO:0000313" key="5">
    <source>
        <dbReference type="Proteomes" id="UP001456513"/>
    </source>
</evidence>
<sequence>MPLPCGQPRQQYREWTVDVDGAQLAVFEQGNPDGPVVILVHGWPDTHHLWDGVVPSLLESFRVITYDTRGHGQSTSRGTVAEMRIEQLADDFLVVVDSVRADRPVHVLAHDWGSVQVWDAVCRPGADRTIASFTSISGPSLHHMGRWMNSRLAARTPTALWQWFTQVISGMYTLFFMSGILSRTFFRVFGRRYLWSLFLRIVERIDREDIHLSETFTDDMVSGLRIYRANIFRTVLFPHDRFTSVPIQLLIPTRDPAVRPASFSDIDRWTADVDIHRVKSGHWLPFKYPALVASAATAFIDKHSAKE</sequence>
<organism evidence="4 5">
    <name type="scientific">Rhodococcus navarretei</name>
    <dbReference type="NCBI Taxonomy" id="3128981"/>
    <lineage>
        <taxon>Bacteria</taxon>
        <taxon>Bacillati</taxon>
        <taxon>Actinomycetota</taxon>
        <taxon>Actinomycetes</taxon>
        <taxon>Mycobacteriales</taxon>
        <taxon>Nocardiaceae</taxon>
        <taxon>Rhodococcus</taxon>
    </lineage>
</organism>
<dbReference type="EMBL" id="JBBPCN010000001">
    <property type="protein sequence ID" value="MEK8073438.1"/>
    <property type="molecule type" value="Genomic_DNA"/>
</dbReference>
<protein>
    <submittedName>
        <fullName evidence="4">Alpha/beta fold hydrolase</fullName>
    </submittedName>
</protein>
<name>A0ABU9D4Q3_9NOCA</name>
<dbReference type="Pfam" id="PF00561">
    <property type="entry name" value="Abhydrolase_1"/>
    <property type="match status" value="1"/>
</dbReference>
<dbReference type="PANTHER" id="PTHR43329">
    <property type="entry name" value="EPOXIDE HYDROLASE"/>
    <property type="match status" value="1"/>
</dbReference>
<reference evidence="4 5" key="1">
    <citation type="submission" date="2024-03" db="EMBL/GenBank/DDBJ databases">
        <title>Rhodococcus navarretei sp. nov. and Pseudarthrobacter quantumdoti sp. nov., two new species with the ability to biosynthesize Quantum Dots isolated from soil samples at Union Glacier, Antarctica.</title>
        <authorList>
            <person name="Vargas M."/>
        </authorList>
    </citation>
    <scope>NUCLEOTIDE SEQUENCE [LARGE SCALE GENOMIC DNA]</scope>
    <source>
        <strain evidence="4 5">EXRC-4A-4</strain>
    </source>
</reference>
<proteinExistence type="predicted"/>
<feature type="domain" description="AB hydrolase-1" evidence="3">
    <location>
        <begin position="35"/>
        <end position="169"/>
    </location>
</feature>
<dbReference type="InterPro" id="IPR000073">
    <property type="entry name" value="AB_hydrolase_1"/>
</dbReference>
<dbReference type="InterPro" id="IPR029058">
    <property type="entry name" value="AB_hydrolase_fold"/>
</dbReference>
<keyword evidence="2" id="KW-0812">Transmembrane</keyword>
<keyword evidence="2" id="KW-0472">Membrane</keyword>
<dbReference type="GO" id="GO:0016787">
    <property type="term" value="F:hydrolase activity"/>
    <property type="evidence" value="ECO:0007669"/>
    <property type="project" value="UniProtKB-KW"/>
</dbReference>
<feature type="transmembrane region" description="Helical" evidence="2">
    <location>
        <begin position="160"/>
        <end position="182"/>
    </location>
</feature>
<keyword evidence="5" id="KW-1185">Reference proteome</keyword>
<keyword evidence="1 4" id="KW-0378">Hydrolase</keyword>
<dbReference type="Proteomes" id="UP001456513">
    <property type="component" value="Unassembled WGS sequence"/>
</dbReference>
<evidence type="ECO:0000259" key="3">
    <source>
        <dbReference type="Pfam" id="PF00561"/>
    </source>
</evidence>
<dbReference type="RefSeq" id="WP_341442397.1">
    <property type="nucleotide sequence ID" value="NZ_JBBPCN010000001.1"/>
</dbReference>
<comment type="caution">
    <text evidence="4">The sequence shown here is derived from an EMBL/GenBank/DDBJ whole genome shotgun (WGS) entry which is preliminary data.</text>
</comment>
<dbReference type="SUPFAM" id="SSF53474">
    <property type="entry name" value="alpha/beta-Hydrolases"/>
    <property type="match status" value="1"/>
</dbReference>
<evidence type="ECO:0000256" key="2">
    <source>
        <dbReference type="SAM" id="Phobius"/>
    </source>
</evidence>
<dbReference type="Gene3D" id="3.40.50.1820">
    <property type="entry name" value="alpha/beta hydrolase"/>
    <property type="match status" value="1"/>
</dbReference>
<accession>A0ABU9D4Q3</accession>
<evidence type="ECO:0000313" key="4">
    <source>
        <dbReference type="EMBL" id="MEK8073438.1"/>
    </source>
</evidence>
<evidence type="ECO:0000256" key="1">
    <source>
        <dbReference type="ARBA" id="ARBA00022801"/>
    </source>
</evidence>
<dbReference type="PRINTS" id="PR00412">
    <property type="entry name" value="EPOXHYDRLASE"/>
</dbReference>
<keyword evidence="2" id="KW-1133">Transmembrane helix</keyword>
<dbReference type="InterPro" id="IPR000639">
    <property type="entry name" value="Epox_hydrolase-like"/>
</dbReference>